<protein>
    <submittedName>
        <fullName evidence="1">Uncharacterized protein</fullName>
    </submittedName>
</protein>
<reference evidence="1 2" key="1">
    <citation type="journal article" date="2016" name="Nat. Commun.">
        <title>Thousands of microbial genomes shed light on interconnected biogeochemical processes in an aquifer system.</title>
        <authorList>
            <person name="Anantharaman K."/>
            <person name="Brown C.T."/>
            <person name="Hug L.A."/>
            <person name="Sharon I."/>
            <person name="Castelle C.J."/>
            <person name="Probst A.J."/>
            <person name="Thomas B.C."/>
            <person name="Singh A."/>
            <person name="Wilkins M.J."/>
            <person name="Karaoz U."/>
            <person name="Brodie E.L."/>
            <person name="Williams K.H."/>
            <person name="Hubbard S.S."/>
            <person name="Banfield J.F."/>
        </authorList>
    </citation>
    <scope>NUCLEOTIDE SEQUENCE [LARGE SCALE GENOMIC DNA]</scope>
</reference>
<dbReference type="Proteomes" id="UP000179069">
    <property type="component" value="Unassembled WGS sequence"/>
</dbReference>
<gene>
    <name evidence="1" type="ORF">A2785_03175</name>
</gene>
<organism evidence="1 2">
    <name type="scientific">Candidatus Chisholmbacteria bacterium RIFCSPHIGHO2_01_FULL_49_18</name>
    <dbReference type="NCBI Taxonomy" id="1797590"/>
    <lineage>
        <taxon>Bacteria</taxon>
        <taxon>Candidatus Chisholmiibacteriota</taxon>
    </lineage>
</organism>
<comment type="caution">
    <text evidence="1">The sequence shown here is derived from an EMBL/GenBank/DDBJ whole genome shotgun (WGS) entry which is preliminary data.</text>
</comment>
<proteinExistence type="predicted"/>
<evidence type="ECO:0000313" key="1">
    <source>
        <dbReference type="EMBL" id="OGY16568.1"/>
    </source>
</evidence>
<dbReference type="EMBL" id="MHCI01000014">
    <property type="protein sequence ID" value="OGY16568.1"/>
    <property type="molecule type" value="Genomic_DNA"/>
</dbReference>
<evidence type="ECO:0000313" key="2">
    <source>
        <dbReference type="Proteomes" id="UP000179069"/>
    </source>
</evidence>
<accession>A0A1G1VMF9</accession>
<name>A0A1G1VMF9_9BACT</name>
<sequence>MRSILKFYSASDFIRLFQREIGLSVDDLYVREFRRWLEKRPVSNRRKMLPYDFYIWLLQRAHEYSRLKR</sequence>
<dbReference type="AlphaFoldDB" id="A0A1G1VMF9"/>